<evidence type="ECO:0000313" key="7">
    <source>
        <dbReference type="Proteomes" id="UP000326865"/>
    </source>
</evidence>
<evidence type="ECO:0000256" key="1">
    <source>
        <dbReference type="HAMAP-Rule" id="MF_00582"/>
    </source>
</evidence>
<dbReference type="Proteomes" id="UP000326207">
    <property type="component" value="Unassembled WGS sequence"/>
</dbReference>
<gene>
    <name evidence="2" type="ORF">DM867_12385</name>
    <name evidence="4" type="ORF">DMP03_00280</name>
    <name evidence="3" type="ORF">DP108_11890</name>
</gene>
<name>A0A5N5UH49_9EURY</name>
<keyword evidence="7" id="KW-1185">Reference proteome</keyword>
<dbReference type="EMBL" id="QKKZ01000008">
    <property type="protein sequence ID" value="KAB7512534.1"/>
    <property type="molecule type" value="Genomic_DNA"/>
</dbReference>
<evidence type="ECO:0000313" key="4">
    <source>
        <dbReference type="EMBL" id="KAB7517841.1"/>
    </source>
</evidence>
<dbReference type="HAMAP" id="MF_00582">
    <property type="entry name" value="UPF0215"/>
    <property type="match status" value="1"/>
</dbReference>
<dbReference type="EMBL" id="QMDY01000009">
    <property type="protein sequence ID" value="KAB7514469.1"/>
    <property type="molecule type" value="Genomic_DNA"/>
</dbReference>
<protein>
    <recommendedName>
        <fullName evidence="1">UPF0215 protein DM867_12385</fullName>
    </recommendedName>
</protein>
<evidence type="ECO:0000313" key="6">
    <source>
        <dbReference type="Proteomes" id="UP000326302"/>
    </source>
</evidence>
<dbReference type="RefSeq" id="WP_152118748.1">
    <property type="nucleotide sequence ID" value="NZ_QJOW01000001.1"/>
</dbReference>
<dbReference type="EMBL" id="QJOW01000001">
    <property type="protein sequence ID" value="KAB7517841.1"/>
    <property type="molecule type" value="Genomic_DNA"/>
</dbReference>
<dbReference type="PANTHER" id="PTHR39518:SF2">
    <property type="entry name" value="UPF0215 PROTEIN MJ1150"/>
    <property type="match status" value="1"/>
</dbReference>
<evidence type="ECO:0000313" key="3">
    <source>
        <dbReference type="EMBL" id="KAB7514469.1"/>
    </source>
</evidence>
<proteinExistence type="inferred from homology"/>
<dbReference type="Gene3D" id="3.30.2170.10">
    <property type="entry name" value="archaeoglobus fulgidus dsm 4304 superfamily"/>
    <property type="match status" value="1"/>
</dbReference>
<dbReference type="OrthoDB" id="15207at2157"/>
<dbReference type="Pfam" id="PF01949">
    <property type="entry name" value="Endo_dU"/>
    <property type="match status" value="1"/>
</dbReference>
<sequence length="183" mass="19865">MKQATRAVGIAESAGDGESTLAAAVVRADRTVDGLEYGRCTVGGLDATDTACSLLSRLDRPDAQYVLLAGIAPAWFNLFDLDRIHERVDRPVVSVSFEASAGLDAALAREFDGDALVTRRDIYERQPPRTNVTVNDDELWVRAVGTDDPEPIVRGFTPEGGRPEPLRVARLVARAGRRFRADS</sequence>
<dbReference type="Proteomes" id="UP000326302">
    <property type="component" value="Unassembled WGS sequence"/>
</dbReference>
<accession>A0A5N5U7U0</accession>
<dbReference type="PANTHER" id="PTHR39518">
    <property type="entry name" value="UPF0215 PROTEIN MJ1150"/>
    <property type="match status" value="1"/>
</dbReference>
<dbReference type="Proteomes" id="UP000326865">
    <property type="component" value="Unassembled WGS sequence"/>
</dbReference>
<reference evidence="5 6" key="1">
    <citation type="submission" date="2019-10" db="EMBL/GenBank/DDBJ databases">
        <title>Unraveling microbial dark matter from salterns through culturing: the case of the genus Halosegnis.</title>
        <authorList>
            <person name="Duran-Viseras A."/>
            <person name="Andrei A.-S."/>
            <person name="Vera-Gargallo B."/>
            <person name="Ghai R."/>
            <person name="Sanchez-Porro C."/>
            <person name="Ventosa A."/>
        </authorList>
    </citation>
    <scope>NUCLEOTIDE SEQUENCE [LARGE SCALE GENOMIC DNA]</scope>
    <source>
        <strain evidence="4 6">F17-44</strain>
        <strain evidence="2 7">F18-79</strain>
        <strain evidence="3 5">F19-13</strain>
    </source>
</reference>
<evidence type="ECO:0000313" key="2">
    <source>
        <dbReference type="EMBL" id="KAB7512534.1"/>
    </source>
</evidence>
<comment type="similarity">
    <text evidence="1">Belongs to the UPF0215 family.</text>
</comment>
<accession>A0A5N5U1X4</accession>
<evidence type="ECO:0000313" key="5">
    <source>
        <dbReference type="Proteomes" id="UP000326207"/>
    </source>
</evidence>
<accession>A0A5N5UH49</accession>
<comment type="caution">
    <text evidence="4">The sequence shown here is derived from an EMBL/GenBank/DDBJ whole genome shotgun (WGS) entry which is preliminary data.</text>
</comment>
<dbReference type="InterPro" id="IPR002802">
    <property type="entry name" value="Endo_dU"/>
</dbReference>
<organism evidence="4 6">
    <name type="scientific">Halosegnis rubeus</name>
    <dbReference type="NCBI Taxonomy" id="2212850"/>
    <lineage>
        <taxon>Archaea</taxon>
        <taxon>Methanobacteriati</taxon>
        <taxon>Methanobacteriota</taxon>
        <taxon>Stenosarchaea group</taxon>
        <taxon>Halobacteria</taxon>
        <taxon>Halobacteriales</taxon>
        <taxon>Natronomonadaceae</taxon>
        <taxon>Halosegnis</taxon>
    </lineage>
</organism>
<dbReference type="AlphaFoldDB" id="A0A5N5UH49"/>